<dbReference type="PROSITE" id="PS00036">
    <property type="entry name" value="BZIP_BASIC"/>
    <property type="match status" value="1"/>
</dbReference>
<evidence type="ECO:0000256" key="3">
    <source>
        <dbReference type="ARBA" id="ARBA00023242"/>
    </source>
</evidence>
<feature type="compositionally biased region" description="Basic residues" evidence="4">
    <location>
        <begin position="180"/>
        <end position="192"/>
    </location>
</feature>
<evidence type="ECO:0000259" key="5">
    <source>
        <dbReference type="PROSITE" id="PS00036"/>
    </source>
</evidence>
<dbReference type="Proteomes" id="UP000236291">
    <property type="component" value="Unassembled WGS sequence"/>
</dbReference>
<dbReference type="GO" id="GO:0003700">
    <property type="term" value="F:DNA-binding transcription factor activity"/>
    <property type="evidence" value="ECO:0007669"/>
    <property type="project" value="InterPro"/>
</dbReference>
<protein>
    <submittedName>
        <fullName evidence="6">Abscisic acid-insensitive 5-like protein</fullName>
    </submittedName>
</protein>
<reference evidence="6 7" key="1">
    <citation type="journal article" date="2014" name="Am. J. Bot.">
        <title>Genome assembly and annotation for red clover (Trifolium pratense; Fabaceae).</title>
        <authorList>
            <person name="Istvanek J."/>
            <person name="Jaros M."/>
            <person name="Krenek A."/>
            <person name="Repkova J."/>
        </authorList>
    </citation>
    <scope>NUCLEOTIDE SEQUENCE [LARGE SCALE GENOMIC DNA]</scope>
    <source>
        <strain evidence="7">cv. Tatra</strain>
        <tissue evidence="6">Young leaves</tissue>
    </source>
</reference>
<gene>
    <name evidence="6" type="ORF">L195_g028925</name>
</gene>
<evidence type="ECO:0000256" key="2">
    <source>
        <dbReference type="ARBA" id="ARBA00023125"/>
    </source>
</evidence>
<dbReference type="PANTHER" id="PTHR22952">
    <property type="entry name" value="CAMP-RESPONSE ELEMENT BINDING PROTEIN-RELATED"/>
    <property type="match status" value="1"/>
</dbReference>
<evidence type="ECO:0000256" key="1">
    <source>
        <dbReference type="ARBA" id="ARBA00004123"/>
    </source>
</evidence>
<feature type="region of interest" description="Disordered" evidence="4">
    <location>
        <begin position="166"/>
        <end position="192"/>
    </location>
</feature>
<evidence type="ECO:0000313" key="7">
    <source>
        <dbReference type="Proteomes" id="UP000236291"/>
    </source>
</evidence>
<comment type="caution">
    <text evidence="6">The sequence shown here is derived from an EMBL/GenBank/DDBJ whole genome shotgun (WGS) entry which is preliminary data.</text>
</comment>
<name>A0A2K3L3B0_TRIPR</name>
<dbReference type="GO" id="GO:0003677">
    <property type="term" value="F:DNA binding"/>
    <property type="evidence" value="ECO:0007669"/>
    <property type="project" value="UniProtKB-KW"/>
</dbReference>
<dbReference type="InterPro" id="IPR004827">
    <property type="entry name" value="bZIP"/>
</dbReference>
<accession>A0A2K3L3B0</accession>
<dbReference type="GO" id="GO:0045893">
    <property type="term" value="P:positive regulation of DNA-templated transcription"/>
    <property type="evidence" value="ECO:0007669"/>
    <property type="project" value="InterPro"/>
</dbReference>
<dbReference type="EMBL" id="ASHM01025434">
    <property type="protein sequence ID" value="PNX73027.1"/>
    <property type="molecule type" value="Genomic_DNA"/>
</dbReference>
<keyword evidence="2" id="KW-0238">DNA-binding</keyword>
<dbReference type="InterPro" id="IPR043452">
    <property type="entry name" value="BZIP46-like"/>
</dbReference>
<organism evidence="6 7">
    <name type="scientific">Trifolium pratense</name>
    <name type="common">Red clover</name>
    <dbReference type="NCBI Taxonomy" id="57577"/>
    <lineage>
        <taxon>Eukaryota</taxon>
        <taxon>Viridiplantae</taxon>
        <taxon>Streptophyta</taxon>
        <taxon>Embryophyta</taxon>
        <taxon>Tracheophyta</taxon>
        <taxon>Spermatophyta</taxon>
        <taxon>Magnoliopsida</taxon>
        <taxon>eudicotyledons</taxon>
        <taxon>Gunneridae</taxon>
        <taxon>Pentapetalae</taxon>
        <taxon>rosids</taxon>
        <taxon>fabids</taxon>
        <taxon>Fabales</taxon>
        <taxon>Fabaceae</taxon>
        <taxon>Papilionoideae</taxon>
        <taxon>50 kb inversion clade</taxon>
        <taxon>NPAAA clade</taxon>
        <taxon>Hologalegina</taxon>
        <taxon>IRL clade</taxon>
        <taxon>Trifolieae</taxon>
        <taxon>Trifolium</taxon>
    </lineage>
</organism>
<evidence type="ECO:0000313" key="6">
    <source>
        <dbReference type="EMBL" id="PNX73027.1"/>
    </source>
</evidence>
<evidence type="ECO:0000256" key="4">
    <source>
        <dbReference type="SAM" id="MobiDB-lite"/>
    </source>
</evidence>
<dbReference type="PANTHER" id="PTHR22952:SF385">
    <property type="entry name" value="ABSCISIC ACID-INSENSITIVE 5-LIKE PROTEIN 2"/>
    <property type="match status" value="1"/>
</dbReference>
<dbReference type="STRING" id="57577.A0A2K3L3B0"/>
<dbReference type="AlphaFoldDB" id="A0A2K3L3B0"/>
<comment type="subcellular location">
    <subcellularLocation>
        <location evidence="1">Nucleus</location>
    </subcellularLocation>
</comment>
<keyword evidence="3" id="KW-0539">Nucleus</keyword>
<proteinExistence type="predicted"/>
<dbReference type="GO" id="GO:0005634">
    <property type="term" value="C:nucleus"/>
    <property type="evidence" value="ECO:0007669"/>
    <property type="project" value="UniProtKB-SubCell"/>
</dbReference>
<feature type="domain" description="BZIP" evidence="5">
    <location>
        <begin position="168"/>
        <end position="183"/>
    </location>
</feature>
<sequence>MKDHNNLQQSILGETAFEDFLTHAKAFNMGNQDSGHVIGDANQVPFIGIESKLVMASQPEHWLPFQMPIPIQMQHQEHQNRQIIDICQDFNVAKPVYENQVMDIGYSENSLAMSMPIGATTMSFPSTCSDSKGVVVAAAAGGGGGVGVGRKHKYSDEMMEKTIERRQKRMAKNRESAARSRAKKQVSKTRKA</sequence>
<reference evidence="6 7" key="2">
    <citation type="journal article" date="2017" name="Front. Plant Sci.">
        <title>Gene Classification and Mining of Molecular Markers Useful in Red Clover (Trifolium pratense) Breeding.</title>
        <authorList>
            <person name="Istvanek J."/>
            <person name="Dluhosova J."/>
            <person name="Dluhos P."/>
            <person name="Patkova L."/>
            <person name="Nedelnik J."/>
            <person name="Repkova J."/>
        </authorList>
    </citation>
    <scope>NUCLEOTIDE SEQUENCE [LARGE SCALE GENOMIC DNA]</scope>
    <source>
        <strain evidence="7">cv. Tatra</strain>
        <tissue evidence="6">Young leaves</tissue>
    </source>
</reference>